<reference evidence="2 3" key="1">
    <citation type="submission" date="2014-04" db="EMBL/GenBank/DDBJ databases">
        <authorList>
            <consortium name="DOE Joint Genome Institute"/>
            <person name="Kuo A."/>
            <person name="Zuccaro A."/>
            <person name="Kohler A."/>
            <person name="Nagy L.G."/>
            <person name="Floudas D."/>
            <person name="Copeland A."/>
            <person name="Barry K.W."/>
            <person name="Cichocki N."/>
            <person name="Veneault-Fourrey C."/>
            <person name="LaButti K."/>
            <person name="Lindquist E.A."/>
            <person name="Lipzen A."/>
            <person name="Lundell T."/>
            <person name="Morin E."/>
            <person name="Murat C."/>
            <person name="Sun H."/>
            <person name="Tunlid A."/>
            <person name="Henrissat B."/>
            <person name="Grigoriev I.V."/>
            <person name="Hibbett D.S."/>
            <person name="Martin F."/>
            <person name="Nordberg H.P."/>
            <person name="Cantor M.N."/>
            <person name="Hua S.X."/>
        </authorList>
    </citation>
    <scope>NUCLEOTIDE SEQUENCE [LARGE SCALE GENOMIC DNA]</scope>
    <source>
        <strain evidence="2 3">MAFF 305830</strain>
    </source>
</reference>
<dbReference type="SUPFAM" id="SSF52540">
    <property type="entry name" value="P-loop containing nucleoside triphosphate hydrolases"/>
    <property type="match status" value="1"/>
</dbReference>
<dbReference type="Proteomes" id="UP000054097">
    <property type="component" value="Unassembled WGS sequence"/>
</dbReference>
<organism evidence="2 3">
    <name type="scientific">Serendipita vermifera MAFF 305830</name>
    <dbReference type="NCBI Taxonomy" id="933852"/>
    <lineage>
        <taxon>Eukaryota</taxon>
        <taxon>Fungi</taxon>
        <taxon>Dikarya</taxon>
        <taxon>Basidiomycota</taxon>
        <taxon>Agaricomycotina</taxon>
        <taxon>Agaricomycetes</taxon>
        <taxon>Sebacinales</taxon>
        <taxon>Serendipitaceae</taxon>
        <taxon>Serendipita</taxon>
    </lineage>
</organism>
<dbReference type="EMBL" id="KN824379">
    <property type="protein sequence ID" value="KIM21561.1"/>
    <property type="molecule type" value="Genomic_DNA"/>
</dbReference>
<dbReference type="OrthoDB" id="1658288at2759"/>
<evidence type="ECO:0000259" key="1">
    <source>
        <dbReference type="Pfam" id="PF00931"/>
    </source>
</evidence>
<evidence type="ECO:0000313" key="2">
    <source>
        <dbReference type="EMBL" id="KIM21561.1"/>
    </source>
</evidence>
<dbReference type="HOGENOM" id="CLU_000288_144_5_1"/>
<proteinExistence type="predicted"/>
<sequence>MNDPNASSKRSKVVLCAATSANVIHPHVFRTYPSRGSSLNPTIVEALCATMAIQSHFLPVKVGPQRTQKSFVGGPLGANNPTRLLLEEAGKVFGKHRRVSQIISLGCGLPRVFSMNSSERMDVDRILRDITTDCETVANDLASRLSSIDAYLRLNVIRGIESFSMKEWDQLGDIETHTDNYLAMGNVSESLDSSLRRLQARVGSVTLSQLSQPSSIRIMAKRPPPVSPCFVLREKPWRAMVDYLVTSSSSRQKILPITGMGGCGKTQLVSYFLQEHPNLYTQAVYVDASSTSSIRTDFQTWARALGDGHGTDVWEDAFRTLNSVPRGERWIIVLDNADDPDLAINSFLPQDINITILITSRNPDLGILSTTGHLELGEMTADEALSALLQAARRELPLPDQEMNSAHALLKELGCLAVALVQAGTYCLQLSSTVGEDFHPYTFTQYLDLFRSHRADLMKKAGPASLDNYQRGVYTTLDLSYKVLPQESRDFLHILSLYHYTDIPFAAFSEAAKNAFKDQEDYHPRDESHKATISRLKNLLWKDMEWNELHLQGILQTLRSFSFVTASSTNNSLFLRLHPLIQAWSRDMISSTSQPYQAMAIQVLTACSDHRI</sequence>
<accession>A0A0C3AQN4</accession>
<feature type="domain" description="NB-ARC" evidence="1">
    <location>
        <begin position="235"/>
        <end position="369"/>
    </location>
</feature>
<protein>
    <recommendedName>
        <fullName evidence="1">NB-ARC domain-containing protein</fullName>
    </recommendedName>
</protein>
<evidence type="ECO:0000313" key="3">
    <source>
        <dbReference type="Proteomes" id="UP000054097"/>
    </source>
</evidence>
<name>A0A0C3AQN4_SERVB</name>
<dbReference type="GO" id="GO:0006915">
    <property type="term" value="P:apoptotic process"/>
    <property type="evidence" value="ECO:0007669"/>
    <property type="project" value="UniProtKB-ARBA"/>
</dbReference>
<dbReference type="Pfam" id="PF00931">
    <property type="entry name" value="NB-ARC"/>
    <property type="match status" value="1"/>
</dbReference>
<dbReference type="InterPro" id="IPR016035">
    <property type="entry name" value="Acyl_Trfase/lysoPLipase"/>
</dbReference>
<dbReference type="STRING" id="933852.A0A0C3AQN4"/>
<dbReference type="AlphaFoldDB" id="A0A0C3AQN4"/>
<gene>
    <name evidence="2" type="ORF">M408DRAFT_102576</name>
</gene>
<dbReference type="GO" id="GO:0005829">
    <property type="term" value="C:cytosol"/>
    <property type="evidence" value="ECO:0007669"/>
    <property type="project" value="UniProtKB-ARBA"/>
</dbReference>
<reference evidence="3" key="2">
    <citation type="submission" date="2015-01" db="EMBL/GenBank/DDBJ databases">
        <title>Evolutionary Origins and Diversification of the Mycorrhizal Mutualists.</title>
        <authorList>
            <consortium name="DOE Joint Genome Institute"/>
            <consortium name="Mycorrhizal Genomics Consortium"/>
            <person name="Kohler A."/>
            <person name="Kuo A."/>
            <person name="Nagy L.G."/>
            <person name="Floudas D."/>
            <person name="Copeland A."/>
            <person name="Barry K.W."/>
            <person name="Cichocki N."/>
            <person name="Veneault-Fourrey C."/>
            <person name="LaButti K."/>
            <person name="Lindquist E.A."/>
            <person name="Lipzen A."/>
            <person name="Lundell T."/>
            <person name="Morin E."/>
            <person name="Murat C."/>
            <person name="Riley R."/>
            <person name="Ohm R."/>
            <person name="Sun H."/>
            <person name="Tunlid A."/>
            <person name="Henrissat B."/>
            <person name="Grigoriev I.V."/>
            <person name="Hibbett D.S."/>
            <person name="Martin F."/>
        </authorList>
    </citation>
    <scope>NUCLEOTIDE SEQUENCE [LARGE SCALE GENOMIC DNA]</scope>
    <source>
        <strain evidence="3">MAFF 305830</strain>
    </source>
</reference>
<dbReference type="InterPro" id="IPR002182">
    <property type="entry name" value="NB-ARC"/>
</dbReference>
<dbReference type="Gene3D" id="3.40.1090.10">
    <property type="entry name" value="Cytosolic phospholipase A2 catalytic domain"/>
    <property type="match status" value="1"/>
</dbReference>
<dbReference type="Gene3D" id="3.40.50.300">
    <property type="entry name" value="P-loop containing nucleotide triphosphate hydrolases"/>
    <property type="match status" value="1"/>
</dbReference>
<dbReference type="PANTHER" id="PTHR22845">
    <property type="entry name" value="APOPTOTIC PROTEASE-ACTIVATING FACTOR 1"/>
    <property type="match status" value="1"/>
</dbReference>
<dbReference type="InterPro" id="IPR027417">
    <property type="entry name" value="P-loop_NTPase"/>
</dbReference>
<keyword evidence="3" id="KW-1185">Reference proteome</keyword>
<dbReference type="SUPFAM" id="SSF52151">
    <property type="entry name" value="FabD/lysophospholipase-like"/>
    <property type="match status" value="1"/>
</dbReference>
<dbReference type="GO" id="GO:0043531">
    <property type="term" value="F:ADP binding"/>
    <property type="evidence" value="ECO:0007669"/>
    <property type="project" value="InterPro"/>
</dbReference>
<dbReference type="PANTHER" id="PTHR22845:SF5">
    <property type="entry name" value="APOPTOTIC PROTEASE-ACTIVATING FACTOR 1"/>
    <property type="match status" value="1"/>
</dbReference>